<keyword evidence="2" id="KW-1185">Reference proteome</keyword>
<name>A0ABQ5YP59_9NEIS</name>
<protein>
    <submittedName>
        <fullName evidence="1">Uncharacterized protein</fullName>
    </submittedName>
</protein>
<comment type="caution">
    <text evidence="1">The sequence shown here is derived from an EMBL/GenBank/DDBJ whole genome shotgun (WGS) entry which is preliminary data.</text>
</comment>
<reference evidence="2" key="1">
    <citation type="journal article" date="2019" name="Int. J. Syst. Evol. Microbiol.">
        <title>The Global Catalogue of Microorganisms (GCM) 10K type strain sequencing project: providing services to taxonomists for standard genome sequencing and annotation.</title>
        <authorList>
            <consortium name="The Broad Institute Genomics Platform"/>
            <consortium name="The Broad Institute Genome Sequencing Center for Infectious Disease"/>
            <person name="Wu L."/>
            <person name="Ma J."/>
        </authorList>
    </citation>
    <scope>NUCLEOTIDE SEQUENCE [LARGE SCALE GENOMIC DNA]</scope>
    <source>
        <strain evidence="2">NBRC 110044</strain>
    </source>
</reference>
<evidence type="ECO:0000313" key="1">
    <source>
        <dbReference type="EMBL" id="GLR14729.1"/>
    </source>
</evidence>
<dbReference type="Proteomes" id="UP001156706">
    <property type="component" value="Unassembled WGS sequence"/>
</dbReference>
<organism evidence="1 2">
    <name type="scientific">Chitinimonas prasina</name>
    <dbReference type="NCBI Taxonomy" id="1434937"/>
    <lineage>
        <taxon>Bacteria</taxon>
        <taxon>Pseudomonadati</taxon>
        <taxon>Pseudomonadota</taxon>
        <taxon>Betaproteobacteria</taxon>
        <taxon>Neisseriales</taxon>
        <taxon>Chitinibacteraceae</taxon>
        <taxon>Chitinimonas</taxon>
    </lineage>
</organism>
<sequence length="88" mass="9419">MAWYYATASPPEFIRDTTLPCTARWPPNANQARRAWLASMPAEAAIIAPGGRHTPLPTPGAKDFGKVAASPLYKAMSQAGHCIPSRPS</sequence>
<dbReference type="EMBL" id="BSOG01000005">
    <property type="protein sequence ID" value="GLR14729.1"/>
    <property type="molecule type" value="Genomic_DNA"/>
</dbReference>
<evidence type="ECO:0000313" key="2">
    <source>
        <dbReference type="Proteomes" id="UP001156706"/>
    </source>
</evidence>
<accession>A0ABQ5YP59</accession>
<gene>
    <name evidence="1" type="ORF">GCM10007907_35190</name>
</gene>
<proteinExistence type="predicted"/>